<dbReference type="Pfam" id="PF18895">
    <property type="entry name" value="T4SS_pilin"/>
    <property type="match status" value="1"/>
</dbReference>
<dbReference type="EMBL" id="PEYC01000041">
    <property type="protein sequence ID" value="PIS40016.1"/>
    <property type="molecule type" value="Genomic_DNA"/>
</dbReference>
<dbReference type="AlphaFoldDB" id="A0A2H0YNL3"/>
<name>A0A2H0YNL3_9BACT</name>
<organism evidence="3 4">
    <name type="scientific">Candidatus Nealsonbacteria bacterium CG08_land_8_20_14_0_20_36_22</name>
    <dbReference type="NCBI Taxonomy" id="1974704"/>
    <lineage>
        <taxon>Bacteria</taxon>
        <taxon>Candidatus Nealsoniibacteriota</taxon>
    </lineage>
</organism>
<accession>A0A2H0YNL3</accession>
<dbReference type="InterPro" id="IPR043993">
    <property type="entry name" value="T4SS_pilin"/>
</dbReference>
<sequence>MPSIIQTVQNIYTYIISISGIIALAALIWAGILYLTSTGKPEKLEKAKKQILACFFGIIILFASYLILRTINPELVKLQLPRLKEIIFHPLQAPPSETLVPEFLGKVREMADKIKEEVIPGVENSSQKIKELTENCKCENTQSLCLCTGGDEKAKCEPNRCYAGPGFQPCPDEKEIKENQQNIIAWRDEILYYRNRALEEIKDLEDERKKVLDEKIVYYTKIEIIEEDEEVKQFFRDERKKVTEEKNLKKDLATKLKELADKIKEIEPFISEIGILPDKCLYDEGVYGVNNKCNAHCKGECHDYKNGCQPDKCSGGNPCPVGEINDQFLIIQNIRPSIDQIGQEILNIIEEIIKLKTITI</sequence>
<comment type="caution">
    <text evidence="3">The sequence shown here is derived from an EMBL/GenBank/DDBJ whole genome shotgun (WGS) entry which is preliminary data.</text>
</comment>
<evidence type="ECO:0000256" key="1">
    <source>
        <dbReference type="SAM" id="Coils"/>
    </source>
</evidence>
<evidence type="ECO:0000313" key="3">
    <source>
        <dbReference type="EMBL" id="PIS40016.1"/>
    </source>
</evidence>
<gene>
    <name evidence="3" type="ORF">COT32_02105</name>
</gene>
<keyword evidence="2" id="KW-1133">Transmembrane helix</keyword>
<keyword evidence="2" id="KW-0472">Membrane</keyword>
<feature type="coiled-coil region" evidence="1">
    <location>
        <begin position="194"/>
        <end position="262"/>
    </location>
</feature>
<reference evidence="4" key="1">
    <citation type="submission" date="2017-09" db="EMBL/GenBank/DDBJ databases">
        <title>Depth-based differentiation of microbial function through sediment-hosted aquifers and enrichment of novel symbionts in the deep terrestrial subsurface.</title>
        <authorList>
            <person name="Probst A.J."/>
            <person name="Ladd B."/>
            <person name="Jarett J.K."/>
            <person name="Geller-Mcgrath D.E."/>
            <person name="Sieber C.M.K."/>
            <person name="Emerson J.B."/>
            <person name="Anantharaman K."/>
            <person name="Thomas B.C."/>
            <person name="Malmstrom R."/>
            <person name="Stieglmeier M."/>
            <person name="Klingl A."/>
            <person name="Woyke T."/>
            <person name="Ryan C.M."/>
            <person name="Banfield J.F."/>
        </authorList>
    </citation>
    <scope>NUCLEOTIDE SEQUENCE [LARGE SCALE GENOMIC DNA]</scope>
</reference>
<protein>
    <submittedName>
        <fullName evidence="3">Uncharacterized protein</fullName>
    </submittedName>
</protein>
<proteinExistence type="predicted"/>
<keyword evidence="2" id="KW-0812">Transmembrane</keyword>
<evidence type="ECO:0000313" key="4">
    <source>
        <dbReference type="Proteomes" id="UP000231472"/>
    </source>
</evidence>
<feature type="transmembrane region" description="Helical" evidence="2">
    <location>
        <begin position="51"/>
        <end position="68"/>
    </location>
</feature>
<evidence type="ECO:0000256" key="2">
    <source>
        <dbReference type="SAM" id="Phobius"/>
    </source>
</evidence>
<feature type="transmembrane region" description="Helical" evidence="2">
    <location>
        <begin position="12"/>
        <end position="35"/>
    </location>
</feature>
<dbReference type="Proteomes" id="UP000231472">
    <property type="component" value="Unassembled WGS sequence"/>
</dbReference>
<keyword evidence="1" id="KW-0175">Coiled coil</keyword>